<dbReference type="EMBL" id="MU276235">
    <property type="protein sequence ID" value="KAI0040039.1"/>
    <property type="molecule type" value="Genomic_DNA"/>
</dbReference>
<comment type="caution">
    <text evidence="1">The sequence shown here is derived from an EMBL/GenBank/DDBJ whole genome shotgun (WGS) entry which is preliminary data.</text>
</comment>
<proteinExistence type="predicted"/>
<evidence type="ECO:0000313" key="1">
    <source>
        <dbReference type="EMBL" id="KAI0040039.1"/>
    </source>
</evidence>
<gene>
    <name evidence="1" type="ORF">FA95DRAFT_1599610</name>
</gene>
<keyword evidence="2" id="KW-1185">Reference proteome</keyword>
<reference evidence="1" key="1">
    <citation type="submission" date="2021-02" db="EMBL/GenBank/DDBJ databases">
        <authorList>
            <consortium name="DOE Joint Genome Institute"/>
            <person name="Ahrendt S."/>
            <person name="Looney B.P."/>
            <person name="Miyauchi S."/>
            <person name="Morin E."/>
            <person name="Drula E."/>
            <person name="Courty P.E."/>
            <person name="Chicoki N."/>
            <person name="Fauchery L."/>
            <person name="Kohler A."/>
            <person name="Kuo A."/>
            <person name="Labutti K."/>
            <person name="Pangilinan J."/>
            <person name="Lipzen A."/>
            <person name="Riley R."/>
            <person name="Andreopoulos W."/>
            <person name="He G."/>
            <person name="Johnson J."/>
            <person name="Barry K.W."/>
            <person name="Grigoriev I.V."/>
            <person name="Nagy L."/>
            <person name="Hibbett D."/>
            <person name="Henrissat B."/>
            <person name="Matheny P.B."/>
            <person name="Labbe J."/>
            <person name="Martin F."/>
        </authorList>
    </citation>
    <scope>NUCLEOTIDE SEQUENCE</scope>
    <source>
        <strain evidence="1">FP105234-sp</strain>
    </source>
</reference>
<feature type="non-terminal residue" evidence="1">
    <location>
        <position position="161"/>
    </location>
</feature>
<reference evidence="1" key="2">
    <citation type="journal article" date="2022" name="New Phytol.">
        <title>Evolutionary transition to the ectomycorrhizal habit in the genomes of a hyperdiverse lineage of mushroom-forming fungi.</title>
        <authorList>
            <person name="Looney B."/>
            <person name="Miyauchi S."/>
            <person name="Morin E."/>
            <person name="Drula E."/>
            <person name="Courty P.E."/>
            <person name="Kohler A."/>
            <person name="Kuo A."/>
            <person name="LaButti K."/>
            <person name="Pangilinan J."/>
            <person name="Lipzen A."/>
            <person name="Riley R."/>
            <person name="Andreopoulos W."/>
            <person name="He G."/>
            <person name="Johnson J."/>
            <person name="Nolan M."/>
            <person name="Tritt A."/>
            <person name="Barry K.W."/>
            <person name="Grigoriev I.V."/>
            <person name="Nagy L.G."/>
            <person name="Hibbett D."/>
            <person name="Henrissat B."/>
            <person name="Matheny P.B."/>
            <person name="Labbe J."/>
            <person name="Martin F.M."/>
        </authorList>
    </citation>
    <scope>NUCLEOTIDE SEQUENCE</scope>
    <source>
        <strain evidence="1">FP105234-sp</strain>
    </source>
</reference>
<organism evidence="1 2">
    <name type="scientific">Auriscalpium vulgare</name>
    <dbReference type="NCBI Taxonomy" id="40419"/>
    <lineage>
        <taxon>Eukaryota</taxon>
        <taxon>Fungi</taxon>
        <taxon>Dikarya</taxon>
        <taxon>Basidiomycota</taxon>
        <taxon>Agaricomycotina</taxon>
        <taxon>Agaricomycetes</taxon>
        <taxon>Russulales</taxon>
        <taxon>Auriscalpiaceae</taxon>
        <taxon>Auriscalpium</taxon>
    </lineage>
</organism>
<name>A0ACB8R7E6_9AGAM</name>
<sequence>MVEGRRRREIRSERRFVGSGRTALPTYTAAHVASTVVAATTTVTYLRHRRMGIQCLRMDHTREINRRGCNFDVNGTFNHLQPLGQTVPTSSLGAEALPPFLRRRHSIPLVNSYPRGHYRFVFEEVGLPLYKDAAYGAVFSTLRDALVGLGAMHKYGLMHGD</sequence>
<accession>A0ACB8R7E6</accession>
<protein>
    <submittedName>
        <fullName evidence="1">Uncharacterized protein</fullName>
    </submittedName>
</protein>
<dbReference type="Proteomes" id="UP000814033">
    <property type="component" value="Unassembled WGS sequence"/>
</dbReference>
<evidence type="ECO:0000313" key="2">
    <source>
        <dbReference type="Proteomes" id="UP000814033"/>
    </source>
</evidence>